<evidence type="ECO:0000313" key="2">
    <source>
        <dbReference type="EMBL" id="CAH3145473.1"/>
    </source>
</evidence>
<accession>A0AAU9XDW4</accession>
<comment type="caution">
    <text evidence="2">The sequence shown here is derived from an EMBL/GenBank/DDBJ whole genome shotgun (WGS) entry which is preliminary data.</text>
</comment>
<dbReference type="EMBL" id="CALNXJ010000040">
    <property type="protein sequence ID" value="CAH3145473.1"/>
    <property type="molecule type" value="Genomic_DNA"/>
</dbReference>
<feature type="compositionally biased region" description="Polar residues" evidence="1">
    <location>
        <begin position="212"/>
        <end position="229"/>
    </location>
</feature>
<feature type="region of interest" description="Disordered" evidence="1">
    <location>
        <begin position="123"/>
        <end position="187"/>
    </location>
</feature>
<dbReference type="AlphaFoldDB" id="A0AAU9XDW4"/>
<evidence type="ECO:0000313" key="3">
    <source>
        <dbReference type="Proteomes" id="UP001159428"/>
    </source>
</evidence>
<keyword evidence="3" id="KW-1185">Reference proteome</keyword>
<reference evidence="2 3" key="1">
    <citation type="submission" date="2022-05" db="EMBL/GenBank/DDBJ databases">
        <authorList>
            <consortium name="Genoscope - CEA"/>
            <person name="William W."/>
        </authorList>
    </citation>
    <scope>NUCLEOTIDE SEQUENCE [LARGE SCALE GENOMIC DNA]</scope>
</reference>
<gene>
    <name evidence="2" type="ORF">PMEA_00022594</name>
</gene>
<organism evidence="2 3">
    <name type="scientific">Pocillopora meandrina</name>
    <dbReference type="NCBI Taxonomy" id="46732"/>
    <lineage>
        <taxon>Eukaryota</taxon>
        <taxon>Metazoa</taxon>
        <taxon>Cnidaria</taxon>
        <taxon>Anthozoa</taxon>
        <taxon>Hexacorallia</taxon>
        <taxon>Scleractinia</taxon>
        <taxon>Astrocoeniina</taxon>
        <taxon>Pocilloporidae</taxon>
        <taxon>Pocillopora</taxon>
    </lineage>
</organism>
<feature type="region of interest" description="Disordered" evidence="1">
    <location>
        <begin position="1"/>
        <end position="38"/>
    </location>
</feature>
<feature type="compositionally biased region" description="Polar residues" evidence="1">
    <location>
        <begin position="241"/>
        <end position="260"/>
    </location>
</feature>
<protein>
    <submittedName>
        <fullName evidence="2">Uncharacterized protein</fullName>
    </submittedName>
</protein>
<dbReference type="Proteomes" id="UP001159428">
    <property type="component" value="Unassembled WGS sequence"/>
</dbReference>
<name>A0AAU9XDW4_9CNID</name>
<feature type="compositionally biased region" description="Basic and acidic residues" evidence="1">
    <location>
        <begin position="162"/>
        <end position="175"/>
    </location>
</feature>
<proteinExistence type="predicted"/>
<feature type="region of interest" description="Disordered" evidence="1">
    <location>
        <begin position="202"/>
        <end position="287"/>
    </location>
</feature>
<evidence type="ECO:0000256" key="1">
    <source>
        <dbReference type="SAM" id="MobiDB-lite"/>
    </source>
</evidence>
<sequence>MATDDRQISAGPSANSSRLENEEHNVLPALRGTESNNNLRGGSLPFGIFSLNQVDTTNTAPRSFSVSGTRARDTPITLGLCRENKSAFEDLPVFLGKIGQNKENRQKAESAKNQKLIDSLRQLVTEPSSTKRLSKKEDERKDGSQNESNETLDTILKQTAHRQTEKEVADNSKEPEDNEDNASESRERLDIVESLLEFPFLPLQTDSRRKSSPGSLEPSSAPAHQTGASRQRHFSLGGVPQSPSTSGQSEALSAPRSSNEATRRRSSQSRRSSIAASLAGPGETKKGAMGLGTLAASLVKWKINSARKVIRTQETIAKDAKHQEFMDRAADRIKTELPRSLLISIQEEAYPIVLRTAQAYRSQLGAKHKLTVQASERLADLMRDLTNPY</sequence>
<feature type="compositionally biased region" description="Basic and acidic residues" evidence="1">
    <location>
        <begin position="135"/>
        <end position="144"/>
    </location>
</feature>